<evidence type="ECO:0000313" key="9">
    <source>
        <dbReference type="Proteomes" id="UP000678393"/>
    </source>
</evidence>
<dbReference type="PROSITE" id="PS00108">
    <property type="entry name" value="PROTEIN_KINASE_ST"/>
    <property type="match status" value="1"/>
</dbReference>
<dbReference type="PANTHER" id="PTHR43895">
    <property type="entry name" value="CALCIUM/CALMODULIN-DEPENDENT PROTEIN KINASE KINASE-RELATED"/>
    <property type="match status" value="1"/>
</dbReference>
<evidence type="ECO:0000256" key="3">
    <source>
        <dbReference type="ARBA" id="ARBA00022741"/>
    </source>
</evidence>
<keyword evidence="3" id="KW-0547">Nucleotide-binding</keyword>
<dbReference type="GO" id="GO:0061762">
    <property type="term" value="P:CAMKK-AMPK signaling cascade"/>
    <property type="evidence" value="ECO:0007669"/>
    <property type="project" value="TreeGrafter"/>
</dbReference>
<reference evidence="8" key="1">
    <citation type="submission" date="2021-04" db="EMBL/GenBank/DDBJ databases">
        <authorList>
            <consortium name="Molecular Ecology Group"/>
        </authorList>
    </citation>
    <scope>NUCLEOTIDE SEQUENCE</scope>
</reference>
<proteinExistence type="predicted"/>
<dbReference type="InterPro" id="IPR000719">
    <property type="entry name" value="Prot_kinase_dom"/>
</dbReference>
<dbReference type="Pfam" id="PF00069">
    <property type="entry name" value="Pkinase"/>
    <property type="match status" value="1"/>
</dbReference>
<dbReference type="PROSITE" id="PS50011">
    <property type="entry name" value="PROTEIN_KINASE_DOM"/>
    <property type="match status" value="1"/>
</dbReference>
<feature type="compositionally biased region" description="Acidic residues" evidence="6">
    <location>
        <begin position="264"/>
        <end position="273"/>
    </location>
</feature>
<gene>
    <name evidence="8" type="ORF">CUNI_LOCUS17852</name>
</gene>
<feature type="region of interest" description="Disordered" evidence="6">
    <location>
        <begin position="237"/>
        <end position="273"/>
    </location>
</feature>
<dbReference type="InterPro" id="IPR008271">
    <property type="entry name" value="Ser/Thr_kinase_AS"/>
</dbReference>
<sequence length="273" mass="30774">MTVPCETPFSEEVSRGYFRDVILGIEYLHYQKIIHRDVKPSNLLLADDGHIKIADFGVSNEFSGGDASLTSSAGTPAFMAPETLKDDLQNFQGKALDIWAMGVTLFCFTYGKVPFEEEYVLGLHKKILKDPVRFPDKPIVSDELKDLILRMLDKNPATRITLPSIKEHPWVTCQGQFTLPSEEVNCELITVTEDDLENVVRHVPKIETLIMVKKILKQKSFRNPFIGVKLSASVKEDFQKSGRSNSAPESFNHIMKRKVSSDANIDEPLMEDS</sequence>
<dbReference type="SMART" id="SM00220">
    <property type="entry name" value="S_TKc"/>
    <property type="match status" value="1"/>
</dbReference>
<dbReference type="InterPro" id="IPR011009">
    <property type="entry name" value="Kinase-like_dom_sf"/>
</dbReference>
<keyword evidence="1" id="KW-0723">Serine/threonine-protein kinase</keyword>
<evidence type="ECO:0000259" key="7">
    <source>
        <dbReference type="PROSITE" id="PS50011"/>
    </source>
</evidence>
<organism evidence="8 9">
    <name type="scientific">Candidula unifasciata</name>
    <dbReference type="NCBI Taxonomy" id="100452"/>
    <lineage>
        <taxon>Eukaryota</taxon>
        <taxon>Metazoa</taxon>
        <taxon>Spiralia</taxon>
        <taxon>Lophotrochozoa</taxon>
        <taxon>Mollusca</taxon>
        <taxon>Gastropoda</taxon>
        <taxon>Heterobranchia</taxon>
        <taxon>Euthyneura</taxon>
        <taxon>Panpulmonata</taxon>
        <taxon>Eupulmonata</taxon>
        <taxon>Stylommatophora</taxon>
        <taxon>Helicina</taxon>
        <taxon>Helicoidea</taxon>
        <taxon>Geomitridae</taxon>
        <taxon>Candidula</taxon>
    </lineage>
</organism>
<dbReference type="Gene3D" id="1.10.510.10">
    <property type="entry name" value="Transferase(Phosphotransferase) domain 1"/>
    <property type="match status" value="1"/>
</dbReference>
<dbReference type="PANTHER" id="PTHR43895:SF164">
    <property type="entry name" value="CALCIUM_CALMODULIN-DEPENDENT PROTEIN KINASE KINASE"/>
    <property type="match status" value="1"/>
</dbReference>
<keyword evidence="4" id="KW-0418">Kinase</keyword>
<dbReference type="GO" id="GO:0005524">
    <property type="term" value="F:ATP binding"/>
    <property type="evidence" value="ECO:0007669"/>
    <property type="project" value="UniProtKB-KW"/>
</dbReference>
<dbReference type="OrthoDB" id="68483at2759"/>
<keyword evidence="2" id="KW-0808">Transferase</keyword>
<dbReference type="SUPFAM" id="SSF56112">
    <property type="entry name" value="Protein kinase-like (PK-like)"/>
    <property type="match status" value="1"/>
</dbReference>
<dbReference type="AlphaFoldDB" id="A0A8S3ZS66"/>
<comment type="caution">
    <text evidence="8">The sequence shown here is derived from an EMBL/GenBank/DDBJ whole genome shotgun (WGS) entry which is preliminary data.</text>
</comment>
<evidence type="ECO:0000256" key="1">
    <source>
        <dbReference type="ARBA" id="ARBA00022527"/>
    </source>
</evidence>
<evidence type="ECO:0000256" key="5">
    <source>
        <dbReference type="ARBA" id="ARBA00022840"/>
    </source>
</evidence>
<keyword evidence="9" id="KW-1185">Reference proteome</keyword>
<evidence type="ECO:0000256" key="2">
    <source>
        <dbReference type="ARBA" id="ARBA00022679"/>
    </source>
</evidence>
<feature type="domain" description="Protein kinase" evidence="7">
    <location>
        <begin position="1"/>
        <end position="171"/>
    </location>
</feature>
<dbReference type="EMBL" id="CAJHNH020005235">
    <property type="protein sequence ID" value="CAG5132294.1"/>
    <property type="molecule type" value="Genomic_DNA"/>
</dbReference>
<dbReference type="GO" id="GO:0004674">
    <property type="term" value="F:protein serine/threonine kinase activity"/>
    <property type="evidence" value="ECO:0007669"/>
    <property type="project" value="UniProtKB-KW"/>
</dbReference>
<evidence type="ECO:0000256" key="4">
    <source>
        <dbReference type="ARBA" id="ARBA00022777"/>
    </source>
</evidence>
<evidence type="ECO:0000313" key="8">
    <source>
        <dbReference type="EMBL" id="CAG5132294.1"/>
    </source>
</evidence>
<dbReference type="Proteomes" id="UP000678393">
    <property type="component" value="Unassembled WGS sequence"/>
</dbReference>
<protein>
    <recommendedName>
        <fullName evidence="7">Protein kinase domain-containing protein</fullName>
    </recommendedName>
</protein>
<keyword evidence="5" id="KW-0067">ATP-binding</keyword>
<evidence type="ECO:0000256" key="6">
    <source>
        <dbReference type="SAM" id="MobiDB-lite"/>
    </source>
</evidence>
<accession>A0A8S3ZS66</accession>
<name>A0A8S3ZS66_9EUPU</name>